<evidence type="ECO:0000313" key="4">
    <source>
        <dbReference type="EnsemblPlants" id="OB12G13560.1"/>
    </source>
</evidence>
<evidence type="ECO:0000256" key="2">
    <source>
        <dbReference type="ARBA" id="ARBA00023136"/>
    </source>
</evidence>
<name>J3NBJ8_ORYBR</name>
<keyword evidence="3" id="KW-1133">Transmembrane helix</keyword>
<feature type="transmembrane region" description="Helical" evidence="3">
    <location>
        <begin position="12"/>
        <end position="32"/>
    </location>
</feature>
<dbReference type="InterPro" id="IPR044839">
    <property type="entry name" value="NDR1-like"/>
</dbReference>
<keyword evidence="3" id="KW-0812">Transmembrane</keyword>
<comment type="subcellular location">
    <subcellularLocation>
        <location evidence="1">Membrane</location>
    </subcellularLocation>
</comment>
<proteinExistence type="predicted"/>
<dbReference type="GO" id="GO:0009506">
    <property type="term" value="C:plasmodesma"/>
    <property type="evidence" value="ECO:0007669"/>
    <property type="project" value="TreeGrafter"/>
</dbReference>
<evidence type="ECO:0000256" key="3">
    <source>
        <dbReference type="SAM" id="Phobius"/>
    </source>
</evidence>
<evidence type="ECO:0000313" key="5">
    <source>
        <dbReference type="Proteomes" id="UP000006038"/>
    </source>
</evidence>
<keyword evidence="5" id="KW-1185">Reference proteome</keyword>
<protein>
    <recommendedName>
        <fullName evidence="6">Late embryogenesis abundant protein LEA-2 subgroup domain-containing protein</fullName>
    </recommendedName>
</protein>
<dbReference type="Proteomes" id="UP000006038">
    <property type="component" value="Chromosome 12"/>
</dbReference>
<dbReference type="OMA" id="RCTVRIP"/>
<dbReference type="Gramene" id="OB12G13560.1">
    <property type="protein sequence ID" value="OB12G13560.1"/>
    <property type="gene ID" value="OB12G13560"/>
</dbReference>
<keyword evidence="2 3" id="KW-0472">Membrane</keyword>
<dbReference type="HOGENOM" id="CLU_051752_2_0_1"/>
<sequence length="168" mass="17978">MAGGGPGRGTCCCSSLCSFVIGAGFSVLIYWATFQPRRIRAAVDSATLSNLTVVVPGRNNGSGGVVSYRLDVNVNLYNPSGRAGIYYDGLDARLILARDGAGAEIKADGEVGFELELDARVRYKLGFVPIRTKPKVRCTVRIPVKRERGRRGGVDSLLSSGDKCTVKY</sequence>
<dbReference type="AlphaFoldDB" id="J3NBJ8"/>
<dbReference type="GO" id="GO:0005886">
    <property type="term" value="C:plasma membrane"/>
    <property type="evidence" value="ECO:0007669"/>
    <property type="project" value="TreeGrafter"/>
</dbReference>
<dbReference type="PANTHER" id="PTHR31415">
    <property type="entry name" value="OS05G0367900 PROTEIN"/>
    <property type="match status" value="1"/>
</dbReference>
<accession>J3NBJ8</accession>
<dbReference type="eggNOG" id="ENOG502R5U2">
    <property type="taxonomic scope" value="Eukaryota"/>
</dbReference>
<evidence type="ECO:0000256" key="1">
    <source>
        <dbReference type="ARBA" id="ARBA00004370"/>
    </source>
</evidence>
<organism evidence="4">
    <name type="scientific">Oryza brachyantha</name>
    <name type="common">malo sina</name>
    <dbReference type="NCBI Taxonomy" id="4533"/>
    <lineage>
        <taxon>Eukaryota</taxon>
        <taxon>Viridiplantae</taxon>
        <taxon>Streptophyta</taxon>
        <taxon>Embryophyta</taxon>
        <taxon>Tracheophyta</taxon>
        <taxon>Spermatophyta</taxon>
        <taxon>Magnoliopsida</taxon>
        <taxon>Liliopsida</taxon>
        <taxon>Poales</taxon>
        <taxon>Poaceae</taxon>
        <taxon>BOP clade</taxon>
        <taxon>Oryzoideae</taxon>
        <taxon>Oryzeae</taxon>
        <taxon>Oryzinae</taxon>
        <taxon>Oryza</taxon>
    </lineage>
</organism>
<reference evidence="4" key="1">
    <citation type="journal article" date="2013" name="Nat. Commun.">
        <title>Whole-genome sequencing of Oryza brachyantha reveals mechanisms underlying Oryza genome evolution.</title>
        <authorList>
            <person name="Chen J."/>
            <person name="Huang Q."/>
            <person name="Gao D."/>
            <person name="Wang J."/>
            <person name="Lang Y."/>
            <person name="Liu T."/>
            <person name="Li B."/>
            <person name="Bai Z."/>
            <person name="Luis Goicoechea J."/>
            <person name="Liang C."/>
            <person name="Chen C."/>
            <person name="Zhang W."/>
            <person name="Sun S."/>
            <person name="Liao Y."/>
            <person name="Zhang X."/>
            <person name="Yang L."/>
            <person name="Song C."/>
            <person name="Wang M."/>
            <person name="Shi J."/>
            <person name="Liu G."/>
            <person name="Liu J."/>
            <person name="Zhou H."/>
            <person name="Zhou W."/>
            <person name="Yu Q."/>
            <person name="An N."/>
            <person name="Chen Y."/>
            <person name="Cai Q."/>
            <person name="Wang B."/>
            <person name="Liu B."/>
            <person name="Min J."/>
            <person name="Huang Y."/>
            <person name="Wu H."/>
            <person name="Li Z."/>
            <person name="Zhang Y."/>
            <person name="Yin Y."/>
            <person name="Song W."/>
            <person name="Jiang J."/>
            <person name="Jackson S.A."/>
            <person name="Wing R.A."/>
            <person name="Wang J."/>
            <person name="Chen M."/>
        </authorList>
    </citation>
    <scope>NUCLEOTIDE SEQUENCE [LARGE SCALE GENOMIC DNA]</scope>
    <source>
        <strain evidence="4">cv. IRGC 101232</strain>
    </source>
</reference>
<dbReference type="GO" id="GO:0098542">
    <property type="term" value="P:defense response to other organism"/>
    <property type="evidence" value="ECO:0007669"/>
    <property type="project" value="InterPro"/>
</dbReference>
<evidence type="ECO:0008006" key="6">
    <source>
        <dbReference type="Google" id="ProtNLM"/>
    </source>
</evidence>
<dbReference type="STRING" id="4533.J3NBJ8"/>
<dbReference type="PANTHER" id="PTHR31415:SF16">
    <property type="entry name" value="HARPIN-INDUCED PROTEIN 1 CONTAINING PROTEIN"/>
    <property type="match status" value="1"/>
</dbReference>
<reference evidence="4" key="2">
    <citation type="submission" date="2013-04" db="UniProtKB">
        <authorList>
            <consortium name="EnsemblPlants"/>
        </authorList>
    </citation>
    <scope>IDENTIFICATION</scope>
</reference>
<dbReference type="EnsemblPlants" id="OB12G13560.1">
    <property type="protein sequence ID" value="OB12G13560.1"/>
    <property type="gene ID" value="OB12G13560"/>
</dbReference>